<dbReference type="Proteomes" id="UP000278746">
    <property type="component" value="Unassembled WGS sequence"/>
</dbReference>
<dbReference type="AlphaFoldDB" id="A0A3M7TU86"/>
<dbReference type="SUPFAM" id="SSF48452">
    <property type="entry name" value="TPR-like"/>
    <property type="match status" value="1"/>
</dbReference>
<evidence type="ECO:0000259" key="1">
    <source>
        <dbReference type="Pfam" id="PF20698"/>
    </source>
</evidence>
<dbReference type="InterPro" id="IPR048987">
    <property type="entry name" value="PIN-TPR-GreABC"/>
</dbReference>
<sequence length="999" mass="118166">MKVGDLVDLTTFAKSFAAYALSKVKNQKIARDFRDKWVKDNYHTKVVSLFKAGIEDAKEVLDIPDKLIEELLEDRTNRSEVFRWILEGTTMEQFDGNKLFLEPYFERYPLYEEQIIPFFQLILLKIHDYKEKEWEPEFLTIIKGITDFREEMNLRFDRVEQQNERHKTEINDNFSTTLREILGPVEYLDLKQLLDQEKVVTAREKAEERLKTAIKNEDKLELYIIIANSYLYSDKASESIPYIHAAITVCNNDKKVSRLEALVDVIEKRYDFAIKKLNENLTLEVRKEDVQLLVNAHLLKGDLDECIFLLEKYSEVSMEILKAQVYLLKKDYTQALVEIEKQESKQALLLKSEIIVLQMEEDLLTEKKIDVKEITTHVQYFLEKVEESNENSKQLIKVKELKAALSFRNKRYKEASDLYSIVYQKVESERKEQYFNNLIYSLYLCKEWSKAEKLIKEKISERFNFKNLLDLGRVYLNSKEPGKALLVLEKYKDRVNNQDINLKVEYYLIMLNSLFFLTKHKELTELIKCIEHSESVELAEIINGYYSIRISDWDSAILKFENVQGKFNSIINQELLIHLVDALMKKGTANELEKVVNIIPTLKGWLQQEFLIKDYVLALYRLEEFEKILSFYYENEFEYNNLFLLEIVANIYYNSKWFEISSNLFEVMYRKTQDIKYLAYYSSCLYQLGYPEKCLEKLLLIENQIKEDAKLDDLRLMVVVYIEVMNFEKALEFAYKLFVHGKNSPDAWRFYFGLFPQLTNPLKEVREEYKNAFNRVTNDFHSVFPDEPVLYESFNLISGDGITNDFLGKLNEIQSLQLEKENYFEDNKLHGSFLTQLSKGDPFSIWMYMSSNSRLHFWARLNNKNLQNDGIRTFFNSRRVLCDIFSLFTLERLDLLKQFSKSIQPYVMQEQFSSFYQEYSQLKLSRNEGTSRIANIEGQVIVSKTTPEELENLLLKYEYLISWINNNCIKVGNGKLTSYKDDELGLQDPIILCKDSLLT</sequence>
<name>A0A3M7TU86_9BACI</name>
<reference evidence="2 3" key="1">
    <citation type="submission" date="2018-10" db="EMBL/GenBank/DDBJ databases">
        <title>Bacillus Keqinensis sp. nov., a moderately halophilic bacterium isolated from a saline-alkaline lake.</title>
        <authorList>
            <person name="Wang H."/>
        </authorList>
    </citation>
    <scope>NUCLEOTIDE SEQUENCE [LARGE SCALE GENOMIC DNA]</scope>
    <source>
        <strain evidence="2 3">KQ-3</strain>
    </source>
</reference>
<keyword evidence="3" id="KW-1185">Reference proteome</keyword>
<evidence type="ECO:0000313" key="3">
    <source>
        <dbReference type="Proteomes" id="UP000278746"/>
    </source>
</evidence>
<organism evidence="2 3">
    <name type="scientific">Alteribacter keqinensis</name>
    <dbReference type="NCBI Taxonomy" id="2483800"/>
    <lineage>
        <taxon>Bacteria</taxon>
        <taxon>Bacillati</taxon>
        <taxon>Bacillota</taxon>
        <taxon>Bacilli</taxon>
        <taxon>Bacillales</taxon>
        <taxon>Bacillaceae</taxon>
        <taxon>Alteribacter</taxon>
    </lineage>
</organism>
<dbReference type="InterPro" id="IPR011990">
    <property type="entry name" value="TPR-like_helical_dom_sf"/>
</dbReference>
<dbReference type="Pfam" id="PF20698">
    <property type="entry name" value="PIN-TPR-GreABC"/>
    <property type="match status" value="1"/>
</dbReference>
<evidence type="ECO:0000313" key="2">
    <source>
        <dbReference type="EMBL" id="RNA68542.1"/>
    </source>
</evidence>
<protein>
    <recommendedName>
        <fullName evidence="1">PIN domain-containing protein</fullName>
    </recommendedName>
</protein>
<feature type="domain" description="PIN" evidence="1">
    <location>
        <begin position="882"/>
        <end position="982"/>
    </location>
</feature>
<proteinExistence type="predicted"/>
<dbReference type="Gene3D" id="1.25.40.10">
    <property type="entry name" value="Tetratricopeptide repeat domain"/>
    <property type="match status" value="1"/>
</dbReference>
<dbReference type="EMBL" id="RHIB01000001">
    <property type="protein sequence ID" value="RNA68542.1"/>
    <property type="molecule type" value="Genomic_DNA"/>
</dbReference>
<gene>
    <name evidence="2" type="ORF">EBO34_00790</name>
</gene>
<comment type="caution">
    <text evidence="2">The sequence shown here is derived from an EMBL/GenBank/DDBJ whole genome shotgun (WGS) entry which is preliminary data.</text>
</comment>
<accession>A0A3M7TU86</accession>